<accession>A0A4P7LVB8</accession>
<dbReference type="EMBL" id="CP038639">
    <property type="protein sequence ID" value="QBY56421.1"/>
    <property type="molecule type" value="Genomic_DNA"/>
</dbReference>
<dbReference type="RefSeq" id="WP_135707626.1">
    <property type="nucleotide sequence ID" value="NZ_CP038639.1"/>
</dbReference>
<name>A0A4P7LVB8_9BURK</name>
<dbReference type="InterPro" id="IPR018691">
    <property type="entry name" value="DUF2188"/>
</dbReference>
<organism evidence="1 2">
    <name type="scientific">Cupriavidus oxalaticus</name>
    <dbReference type="NCBI Taxonomy" id="96344"/>
    <lineage>
        <taxon>Bacteria</taxon>
        <taxon>Pseudomonadati</taxon>
        <taxon>Pseudomonadota</taxon>
        <taxon>Betaproteobacteria</taxon>
        <taxon>Burkholderiales</taxon>
        <taxon>Burkholderiaceae</taxon>
        <taxon>Cupriavidus</taxon>
    </lineage>
</organism>
<gene>
    <name evidence="1" type="ORF">E0W60_36090</name>
</gene>
<dbReference type="OrthoDB" id="8858565at2"/>
<reference evidence="1 2" key="1">
    <citation type="submission" date="2019-03" db="EMBL/GenBank/DDBJ databases">
        <title>Efficiently degradation of phenoxyalkanoic acid herbicides by Cupriavidus oxalaticus strain X32.</title>
        <authorList>
            <person name="Sheng X."/>
        </authorList>
    </citation>
    <scope>NUCLEOTIDE SEQUENCE [LARGE SCALE GENOMIC DNA]</scope>
    <source>
        <strain evidence="1 2">X32</strain>
        <plasmid evidence="1 2">unnamed4</plasmid>
    </source>
</reference>
<dbReference type="Proteomes" id="UP000295294">
    <property type="component" value="Plasmid unnamed4"/>
</dbReference>
<dbReference type="KEGG" id="cox:E0W60_36090"/>
<protein>
    <submittedName>
        <fullName evidence="1">DUF2188 domain-containing protein</fullName>
    </submittedName>
</protein>
<proteinExistence type="predicted"/>
<geneLocation type="plasmid" evidence="1">
    <name>unnamed4</name>
</geneLocation>
<evidence type="ECO:0000313" key="1">
    <source>
        <dbReference type="EMBL" id="QBY56421.1"/>
    </source>
</evidence>
<dbReference type="AlphaFoldDB" id="A0A4P7LVB8"/>
<keyword evidence="1" id="KW-0614">Plasmid</keyword>
<dbReference type="Pfam" id="PF09954">
    <property type="entry name" value="DUF2188"/>
    <property type="match status" value="1"/>
</dbReference>
<evidence type="ECO:0000313" key="2">
    <source>
        <dbReference type="Proteomes" id="UP000295294"/>
    </source>
</evidence>
<sequence length="72" mass="7732">MPNVHVVPSGDQWKVEVEGGAQAPSTFDNQDAAITSGTTLAKRLQVELIVHGKDGAIRMRNSYGNDPRDVKG</sequence>